<reference evidence="3 4" key="1">
    <citation type="submission" date="2016-08" db="EMBL/GenBank/DDBJ databases">
        <title>New Insights into Marine Group III Euryarchaeota, from dark to light.</title>
        <authorList>
            <person name="Haro-Moreno J.M."/>
            <person name="Rodriguez-Valera F."/>
            <person name="Lopez-Garcia P."/>
            <person name="Moreira D."/>
            <person name="Martin-Cuadrado A.B."/>
        </authorList>
    </citation>
    <scope>NUCLEOTIDE SEQUENCE [LARGE SCALE GENOMIC DNA]</scope>
    <source>
        <strain evidence="3">CG-Epi2</strain>
    </source>
</reference>
<proteinExistence type="predicted"/>
<gene>
    <name evidence="3" type="ORF">BET99_00525</name>
</gene>
<keyword evidence="2" id="KW-1133">Transmembrane helix</keyword>
<organism evidence="3 4">
    <name type="scientific">Marine Group III euryarchaeote CG-Epi2</name>
    <dbReference type="NCBI Taxonomy" id="1888996"/>
    <lineage>
        <taxon>Archaea</taxon>
        <taxon>Methanobacteriati</taxon>
        <taxon>Thermoplasmatota</taxon>
        <taxon>Thermoplasmata</taxon>
        <taxon>Candidatus Thermoprofundales</taxon>
    </lineage>
</organism>
<evidence type="ECO:0000313" key="3">
    <source>
        <dbReference type="EMBL" id="OIR22503.1"/>
    </source>
</evidence>
<feature type="region of interest" description="Disordered" evidence="1">
    <location>
        <begin position="1"/>
        <end position="23"/>
    </location>
</feature>
<feature type="compositionally biased region" description="Acidic residues" evidence="1">
    <location>
        <begin position="1"/>
        <end position="11"/>
    </location>
</feature>
<dbReference type="AlphaFoldDB" id="A0A1J5TNJ8"/>
<feature type="transmembrane region" description="Helical" evidence="2">
    <location>
        <begin position="31"/>
        <end position="51"/>
    </location>
</feature>
<evidence type="ECO:0000313" key="4">
    <source>
        <dbReference type="Proteomes" id="UP000183615"/>
    </source>
</evidence>
<keyword evidence="2" id="KW-0472">Membrane</keyword>
<comment type="caution">
    <text evidence="3">The sequence shown here is derived from an EMBL/GenBank/DDBJ whole genome shotgun (WGS) entry which is preliminary data.</text>
</comment>
<keyword evidence="2" id="KW-0812">Transmembrane</keyword>
<feature type="transmembrane region" description="Helical" evidence="2">
    <location>
        <begin position="71"/>
        <end position="92"/>
    </location>
</feature>
<evidence type="ECO:0000256" key="2">
    <source>
        <dbReference type="SAM" id="Phobius"/>
    </source>
</evidence>
<dbReference type="EMBL" id="MIYZ01000012">
    <property type="protein sequence ID" value="OIR22503.1"/>
    <property type="molecule type" value="Genomic_DNA"/>
</dbReference>
<evidence type="ECO:0000256" key="1">
    <source>
        <dbReference type="SAM" id="MobiDB-lite"/>
    </source>
</evidence>
<dbReference type="Proteomes" id="UP000183615">
    <property type="component" value="Unassembled WGS sequence"/>
</dbReference>
<accession>A0A1J5TNJ8</accession>
<protein>
    <submittedName>
        <fullName evidence="3">Uncharacterized protein</fullName>
    </submittedName>
</protein>
<sequence>MSDDNDNNDEFTDFKGRADPSEDGFTTSEMITGFGMLLIFVGFIFGLIRLLGLKNGEIPADYDNHLDQLYLSYLIMFVGILITSLLGFGGMFKRTMSSFLGSND</sequence>
<name>A0A1J5TNJ8_9ARCH</name>